<dbReference type="GeneID" id="66300315"/>
<proteinExistence type="predicted"/>
<accession>A0A1U6IRK4</accession>
<gene>
    <name evidence="1" type="ORF">CCH01_00930</name>
</gene>
<dbReference type="AlphaFoldDB" id="A0A1U6IRK4"/>
<keyword evidence="2" id="KW-1185">Reference proteome</keyword>
<protein>
    <submittedName>
        <fullName evidence="1">Uncharacterized protein</fullName>
    </submittedName>
</protein>
<dbReference type="OrthoDB" id="1928827at2"/>
<dbReference type="STRING" id="1351755.CCH01_00930"/>
<dbReference type="RefSeq" id="WP_079481009.1">
    <property type="nucleotide sequence ID" value="NZ_CBML010000007.1"/>
</dbReference>
<reference evidence="2" key="1">
    <citation type="submission" date="2017-03" db="EMBL/GenBank/DDBJ databases">
        <authorList>
            <person name="Falquet L."/>
            <person name="Falquet L."/>
        </authorList>
    </citation>
    <scope>NUCLEOTIDE SEQUENCE [LARGE SCALE GENOMIC DNA]</scope>
</reference>
<dbReference type="EMBL" id="LT799839">
    <property type="protein sequence ID" value="SLK10618.1"/>
    <property type="molecule type" value="Genomic_DNA"/>
</dbReference>
<dbReference type="Proteomes" id="UP000190476">
    <property type="component" value="Chromosome I"/>
</dbReference>
<evidence type="ECO:0000313" key="1">
    <source>
        <dbReference type="EMBL" id="SLK10618.1"/>
    </source>
</evidence>
<sequence>MKEANLKLAQQDIDEALQTVEDMEKVINEVNVPDELLKEKFLTLTEKVQKLENILKTEGIL</sequence>
<organism evidence="1 2">
    <name type="scientific">Clostridium chauvoei JF4335</name>
    <dbReference type="NCBI Taxonomy" id="1351755"/>
    <lineage>
        <taxon>Bacteria</taxon>
        <taxon>Bacillati</taxon>
        <taxon>Bacillota</taxon>
        <taxon>Clostridia</taxon>
        <taxon>Eubacteriales</taxon>
        <taxon>Clostridiaceae</taxon>
        <taxon>Clostridium</taxon>
    </lineage>
</organism>
<evidence type="ECO:0000313" key="2">
    <source>
        <dbReference type="Proteomes" id="UP000190476"/>
    </source>
</evidence>
<name>A0A1U6IRK4_9CLOT</name>